<sequence>MSEMDIMHQAAPTLAGIKAGSLFNCPYHDHQSLVEECVRINRILVPKGIRLIPIRIMNDRVLVYIYRSKDIEKILTDQKVQCLLEPYGYTNTHPVCCVAHLIHRLQQGDIFPHEVGIFLGYSIEDVIGFIEQRECKWIGCWKVYGDVEKAKQRFDQIHQCTTSYRTMVQEGIAMCAAIVTDEKRC</sequence>
<keyword evidence="2" id="KW-1185">Reference proteome</keyword>
<evidence type="ECO:0000313" key="2">
    <source>
        <dbReference type="Proteomes" id="UP001285244"/>
    </source>
</evidence>
<accession>A0ABU4WJS1</accession>
<organism evidence="1 2">
    <name type="scientific">Absicoccus intestinalis</name>
    <dbReference type="NCBI Taxonomy" id="2926319"/>
    <lineage>
        <taxon>Bacteria</taxon>
        <taxon>Bacillati</taxon>
        <taxon>Bacillota</taxon>
        <taxon>Erysipelotrichia</taxon>
        <taxon>Erysipelotrichales</taxon>
        <taxon>Erysipelotrichaceae</taxon>
        <taxon>Absicoccus</taxon>
    </lineage>
</organism>
<name>A0ABU4WJS1_9FIRM</name>
<reference evidence="1 2" key="1">
    <citation type="submission" date="2022-03" db="EMBL/GenBank/DDBJ databases">
        <title>Novel taxa within the pig intestine.</title>
        <authorList>
            <person name="Wylensek D."/>
            <person name="Bishof K."/>
            <person name="Afrizal A."/>
            <person name="Clavel T."/>
        </authorList>
    </citation>
    <scope>NUCLEOTIDE SEQUENCE [LARGE SCALE GENOMIC DNA]</scope>
    <source>
        <strain evidence="1 2">Cla-KB-P134</strain>
    </source>
</reference>
<dbReference type="RefSeq" id="WP_320325125.1">
    <property type="nucleotide sequence ID" value="NZ_JALBUS010000003.1"/>
</dbReference>
<dbReference type="Proteomes" id="UP001285244">
    <property type="component" value="Unassembled WGS sequence"/>
</dbReference>
<evidence type="ECO:0000313" key="1">
    <source>
        <dbReference type="EMBL" id="MDX8416807.1"/>
    </source>
</evidence>
<dbReference type="Pfam" id="PF12672">
    <property type="entry name" value="DUF3793"/>
    <property type="match status" value="1"/>
</dbReference>
<comment type="caution">
    <text evidence="1">The sequence shown here is derived from an EMBL/GenBank/DDBJ whole genome shotgun (WGS) entry which is preliminary data.</text>
</comment>
<gene>
    <name evidence="1" type="ORF">MOZ64_02960</name>
</gene>
<protein>
    <submittedName>
        <fullName evidence="1">DUF3793 family protein</fullName>
    </submittedName>
</protein>
<dbReference type="EMBL" id="JALBUS010000003">
    <property type="protein sequence ID" value="MDX8416807.1"/>
    <property type="molecule type" value="Genomic_DNA"/>
</dbReference>
<proteinExistence type="predicted"/>
<dbReference type="InterPro" id="IPR024523">
    <property type="entry name" value="DUF3793"/>
</dbReference>